<reference evidence="1 2" key="1">
    <citation type="submission" date="2024-02" db="EMBL/GenBank/DDBJ databases">
        <authorList>
            <person name="Chen Y."/>
            <person name="Shah S."/>
            <person name="Dougan E. K."/>
            <person name="Thang M."/>
            <person name="Chan C."/>
        </authorList>
    </citation>
    <scope>NUCLEOTIDE SEQUENCE [LARGE SCALE GENOMIC DNA]</scope>
</reference>
<proteinExistence type="predicted"/>
<keyword evidence="2" id="KW-1185">Reference proteome</keyword>
<protein>
    <submittedName>
        <fullName evidence="1">Uncharacterized protein</fullName>
    </submittedName>
</protein>
<comment type="caution">
    <text evidence="1">The sequence shown here is derived from an EMBL/GenBank/DDBJ whole genome shotgun (WGS) entry which is preliminary data.</text>
</comment>
<dbReference type="EMBL" id="CAXAMM010040540">
    <property type="protein sequence ID" value="CAK9093904.1"/>
    <property type="molecule type" value="Genomic_DNA"/>
</dbReference>
<organism evidence="1 2">
    <name type="scientific">Durusdinium trenchii</name>
    <dbReference type="NCBI Taxonomy" id="1381693"/>
    <lineage>
        <taxon>Eukaryota</taxon>
        <taxon>Sar</taxon>
        <taxon>Alveolata</taxon>
        <taxon>Dinophyceae</taxon>
        <taxon>Suessiales</taxon>
        <taxon>Symbiodiniaceae</taxon>
        <taxon>Durusdinium</taxon>
    </lineage>
</organism>
<dbReference type="Proteomes" id="UP001642464">
    <property type="component" value="Unassembled WGS sequence"/>
</dbReference>
<name>A0ABP0R0Z9_9DINO</name>
<gene>
    <name evidence="1" type="ORF">SCF082_LOCUS44155</name>
</gene>
<evidence type="ECO:0000313" key="1">
    <source>
        <dbReference type="EMBL" id="CAK9093904.1"/>
    </source>
</evidence>
<evidence type="ECO:0000313" key="2">
    <source>
        <dbReference type="Proteomes" id="UP001642464"/>
    </source>
</evidence>
<accession>A0ABP0R0Z9</accession>
<sequence length="575" mass="65796">MAGRVGCLFPFVQHRRDMAPSIDAALGYAPGCSGKHHSDLDARGEHHRRAMGRTSEVMAVVKWNPWCAVDRYELEVRRPLGPPMRFADLESLRYRETDIDQQEIETWPGGGNWDLWETSYVGVGRAYTLWVPKHTAHAAQFRVRACGSSARMGLPTGCSAWSPVQTAYTVLSAAQEKVNFMVRGMGMNAPDYTHIEVNRQVIYRRRDETGLVLAVFRRLDFSLQWLRTYDTHRNRSEALLMAEHIRFYNASFLIVVASTIAWEWQAPRTLVQTMEFCGAYHFGQWAYTFAEQVHYRSNSSDLQQTASQEQFGHPYAFIGIPGIGTAMGWESLMYNTGHYLARSVKTQQAIIRGVAYYDYVARLYRLHDVTATKATFFLKGQPPLPETFHNPIPSRKKAALDFFTLASMEPAYVPYIGTLREHITKVLEANGTVMPYNFAFYLQTDAKVRKVDPRPRSWWVTELERVWGGHSMRFWYHNGTVLNDGVRSVDRSCPMFIKHNHLFADPLSCGVNFEDCCDRVDVQDFPVTECGVGVSPTLCRTVELIQDDCPGPFELTNRTTFVKWPCNFRIIDWNA</sequence>